<dbReference type="InterPro" id="IPR036378">
    <property type="entry name" value="FAS1_dom_sf"/>
</dbReference>
<dbReference type="AlphaFoldDB" id="A0A644YS75"/>
<protein>
    <recommendedName>
        <fullName evidence="1">FAS1 domain-containing protein</fullName>
    </recommendedName>
</protein>
<evidence type="ECO:0000313" key="2">
    <source>
        <dbReference type="EMBL" id="MPM31157.1"/>
    </source>
</evidence>
<gene>
    <name evidence="2" type="ORF">SDC9_77711</name>
</gene>
<name>A0A644YS75_9ZZZZ</name>
<comment type="caution">
    <text evidence="2">The sequence shown here is derived from an EMBL/GenBank/DDBJ whole genome shotgun (WGS) entry which is preliminary data.</text>
</comment>
<organism evidence="2">
    <name type="scientific">bioreactor metagenome</name>
    <dbReference type="NCBI Taxonomy" id="1076179"/>
    <lineage>
        <taxon>unclassified sequences</taxon>
        <taxon>metagenomes</taxon>
        <taxon>ecological metagenomes</taxon>
    </lineage>
</organism>
<feature type="domain" description="FAS1" evidence="1">
    <location>
        <begin position="83"/>
        <end position="246"/>
    </location>
</feature>
<dbReference type="Gene3D" id="2.30.180.10">
    <property type="entry name" value="FAS1 domain"/>
    <property type="match status" value="1"/>
</dbReference>
<sequence>MGALKTTGTQVCPLQSAFNYWYIKDGKITCNALFNKCTEPEYNGDPFVSFVEVTNNGTPWTNGKAYTYNNNALFEADKSDGLQHALAACNDSRYPYYAFVQLMKKAGMISGTSIQGLVGRFAAFIPTNEAINAGLTAGQIPGITNGKFVNGVLEGTVNVLELSRYLRSYFVTSELNVMTTYPYPGSAMKSGTFRTSGVAGLMYTDNGSSLSVNLAGQSRVGHVVSKYSYFPFAYKDGCFHLIDTVL</sequence>
<evidence type="ECO:0000259" key="1">
    <source>
        <dbReference type="PROSITE" id="PS50213"/>
    </source>
</evidence>
<reference evidence="2" key="1">
    <citation type="submission" date="2019-08" db="EMBL/GenBank/DDBJ databases">
        <authorList>
            <person name="Kucharzyk K."/>
            <person name="Murdoch R.W."/>
            <person name="Higgins S."/>
            <person name="Loffler F."/>
        </authorList>
    </citation>
    <scope>NUCLEOTIDE SEQUENCE</scope>
</reference>
<accession>A0A644YS75</accession>
<dbReference type="InterPro" id="IPR000782">
    <property type="entry name" value="FAS1_domain"/>
</dbReference>
<dbReference type="EMBL" id="VSSQ01005993">
    <property type="protein sequence ID" value="MPM31157.1"/>
    <property type="molecule type" value="Genomic_DNA"/>
</dbReference>
<dbReference type="PROSITE" id="PS50213">
    <property type="entry name" value="FAS1"/>
    <property type="match status" value="1"/>
</dbReference>
<proteinExistence type="predicted"/>